<sequence length="95" mass="10163">VFLNPDGTVTSQTVSSWVHRDGGIRSVREEVALQNIRNVKNAAAPQLDGGVLTWDMDGNDAYYTGTSDKTPPVTAAISYKPDGEEISPQELAGKS</sequence>
<feature type="non-terminal residue" evidence="1">
    <location>
        <position position="1"/>
    </location>
</feature>
<name>A0AAW5KDV5_9FIRM</name>
<protein>
    <submittedName>
        <fullName evidence="1">Uncharacterized protein</fullName>
    </submittedName>
</protein>
<evidence type="ECO:0000313" key="1">
    <source>
        <dbReference type="EMBL" id="MCQ4951032.1"/>
    </source>
</evidence>
<proteinExistence type="predicted"/>
<dbReference type="EMBL" id="JANGAB010000582">
    <property type="protein sequence ID" value="MCQ4951032.1"/>
    <property type="molecule type" value="Genomic_DNA"/>
</dbReference>
<comment type="caution">
    <text evidence="1">The sequence shown here is derived from an EMBL/GenBank/DDBJ whole genome shotgun (WGS) entry which is preliminary data.</text>
</comment>
<reference evidence="1" key="1">
    <citation type="submission" date="2022-06" db="EMBL/GenBank/DDBJ databases">
        <title>Isolation of gut microbiota from human fecal samples.</title>
        <authorList>
            <person name="Pamer E.G."/>
            <person name="Barat B."/>
            <person name="Waligurski E."/>
            <person name="Medina S."/>
            <person name="Paddock L."/>
            <person name="Mostad J."/>
        </authorList>
    </citation>
    <scope>NUCLEOTIDE SEQUENCE</scope>
    <source>
        <strain evidence="1">DFI.7.96</strain>
    </source>
</reference>
<dbReference type="Proteomes" id="UP001205063">
    <property type="component" value="Unassembled WGS sequence"/>
</dbReference>
<gene>
    <name evidence="1" type="ORF">NE646_15555</name>
</gene>
<dbReference type="AlphaFoldDB" id="A0AAW5KDV5"/>
<evidence type="ECO:0000313" key="2">
    <source>
        <dbReference type="Proteomes" id="UP001205063"/>
    </source>
</evidence>
<organism evidence="1 2">
    <name type="scientific">Bittarella massiliensis</name>
    <name type="common">ex Durand et al. 2017</name>
    <dbReference type="NCBI Taxonomy" id="1720313"/>
    <lineage>
        <taxon>Bacteria</taxon>
        <taxon>Bacillati</taxon>
        <taxon>Bacillota</taxon>
        <taxon>Clostridia</taxon>
        <taxon>Eubacteriales</taxon>
        <taxon>Oscillospiraceae</taxon>
        <taxon>Bittarella (ex Durand et al. 2017)</taxon>
    </lineage>
</organism>
<accession>A0AAW5KDV5</accession>
<feature type="non-terminal residue" evidence="1">
    <location>
        <position position="95"/>
    </location>
</feature>